<organism evidence="2 3">
    <name type="scientific">Trifolium medium</name>
    <dbReference type="NCBI Taxonomy" id="97028"/>
    <lineage>
        <taxon>Eukaryota</taxon>
        <taxon>Viridiplantae</taxon>
        <taxon>Streptophyta</taxon>
        <taxon>Embryophyta</taxon>
        <taxon>Tracheophyta</taxon>
        <taxon>Spermatophyta</taxon>
        <taxon>Magnoliopsida</taxon>
        <taxon>eudicotyledons</taxon>
        <taxon>Gunneridae</taxon>
        <taxon>Pentapetalae</taxon>
        <taxon>rosids</taxon>
        <taxon>fabids</taxon>
        <taxon>Fabales</taxon>
        <taxon>Fabaceae</taxon>
        <taxon>Papilionoideae</taxon>
        <taxon>50 kb inversion clade</taxon>
        <taxon>NPAAA clade</taxon>
        <taxon>Hologalegina</taxon>
        <taxon>IRL clade</taxon>
        <taxon>Trifolieae</taxon>
        <taxon>Trifolium</taxon>
    </lineage>
</organism>
<evidence type="ECO:0000256" key="1">
    <source>
        <dbReference type="SAM" id="MobiDB-lite"/>
    </source>
</evidence>
<dbReference type="EMBL" id="LXQA011334295">
    <property type="protein sequence ID" value="MCI93633.1"/>
    <property type="molecule type" value="Genomic_DNA"/>
</dbReference>
<proteinExistence type="predicted"/>
<keyword evidence="3" id="KW-1185">Reference proteome</keyword>
<feature type="non-terminal residue" evidence="2">
    <location>
        <position position="62"/>
    </location>
</feature>
<comment type="caution">
    <text evidence="2">The sequence shown here is derived from an EMBL/GenBank/DDBJ whole genome shotgun (WGS) entry which is preliminary data.</text>
</comment>
<evidence type="ECO:0000313" key="3">
    <source>
        <dbReference type="Proteomes" id="UP000265520"/>
    </source>
</evidence>
<reference evidence="2 3" key="1">
    <citation type="journal article" date="2018" name="Front. Plant Sci.">
        <title>Red Clover (Trifolium pratense) and Zigzag Clover (T. medium) - A Picture of Genomic Similarities and Differences.</title>
        <authorList>
            <person name="Dluhosova J."/>
            <person name="Istvanek J."/>
            <person name="Nedelnik J."/>
            <person name="Repkova J."/>
        </authorList>
    </citation>
    <scope>NUCLEOTIDE SEQUENCE [LARGE SCALE GENOMIC DNA]</scope>
    <source>
        <strain evidence="3">cv. 10/8</strain>
        <tissue evidence="2">Leaf</tissue>
    </source>
</reference>
<dbReference type="Proteomes" id="UP000265520">
    <property type="component" value="Unassembled WGS sequence"/>
</dbReference>
<accession>A0A392W1N7</accession>
<feature type="region of interest" description="Disordered" evidence="1">
    <location>
        <begin position="1"/>
        <end position="62"/>
    </location>
</feature>
<protein>
    <submittedName>
        <fullName evidence="2">Uncharacterized protein</fullName>
    </submittedName>
</protein>
<dbReference type="AlphaFoldDB" id="A0A392W1N7"/>
<name>A0A392W1N7_9FABA</name>
<sequence>MDIPKIPDPTQIPSSRRLTGEESPDDEASNMGSGYLPVGKDLVQENGSPVPKGHLAVYVGQK</sequence>
<evidence type="ECO:0000313" key="2">
    <source>
        <dbReference type="EMBL" id="MCI93633.1"/>
    </source>
</evidence>